<reference evidence="1" key="2">
    <citation type="submission" date="2020-09" db="EMBL/GenBank/DDBJ databases">
        <authorList>
            <person name="Sun Q."/>
            <person name="Zhou Y."/>
        </authorList>
    </citation>
    <scope>NUCLEOTIDE SEQUENCE</scope>
    <source>
        <strain evidence="1">CGMCC 1.12360</strain>
    </source>
</reference>
<evidence type="ECO:0000313" key="2">
    <source>
        <dbReference type="Proteomes" id="UP000602050"/>
    </source>
</evidence>
<sequence>MDKAKEIFQDETPVNVNYEAEDFSLYVPKRFDINSADEHNVILQDGDQKYIVFYNELEDSRSKLHYNEAKTIGTLAFEAFEDEGKFGYIRIMPDEGEGYEIQVGIGGVKITTLTKKGNMEKDAEEMMNIAKSIVANS</sequence>
<proteinExistence type="predicted"/>
<dbReference type="EMBL" id="BMEV01000049">
    <property type="protein sequence ID" value="GFZ82470.1"/>
    <property type="molecule type" value="Genomic_DNA"/>
</dbReference>
<dbReference type="Proteomes" id="UP000602050">
    <property type="component" value="Unassembled WGS sequence"/>
</dbReference>
<evidence type="ECO:0000313" key="1">
    <source>
        <dbReference type="EMBL" id="GFZ82470.1"/>
    </source>
</evidence>
<accession>A0A8J2X9L7</accession>
<protein>
    <submittedName>
        <fullName evidence="1">Uncharacterized protein</fullName>
    </submittedName>
</protein>
<reference evidence="1" key="1">
    <citation type="journal article" date="2014" name="Int. J. Syst. Evol. Microbiol.">
        <title>Complete genome sequence of Corynebacterium casei LMG S-19264T (=DSM 44701T), isolated from a smear-ripened cheese.</title>
        <authorList>
            <consortium name="US DOE Joint Genome Institute (JGI-PGF)"/>
            <person name="Walter F."/>
            <person name="Albersmeier A."/>
            <person name="Kalinowski J."/>
            <person name="Ruckert C."/>
        </authorList>
    </citation>
    <scope>NUCLEOTIDE SEQUENCE</scope>
    <source>
        <strain evidence="1">CGMCC 1.12360</strain>
    </source>
</reference>
<keyword evidence="2" id="KW-1185">Reference proteome</keyword>
<comment type="caution">
    <text evidence="1">The sequence shown here is derived from an EMBL/GenBank/DDBJ whole genome shotgun (WGS) entry which is preliminary data.</text>
</comment>
<name>A0A8J2X9L7_9BACI</name>
<dbReference type="AlphaFoldDB" id="A0A8J2X9L7"/>
<organism evidence="1 2">
    <name type="scientific">Compostibacillus humi</name>
    <dbReference type="NCBI Taxonomy" id="1245525"/>
    <lineage>
        <taxon>Bacteria</taxon>
        <taxon>Bacillati</taxon>
        <taxon>Bacillota</taxon>
        <taxon>Bacilli</taxon>
        <taxon>Bacillales</taxon>
        <taxon>Bacillaceae</taxon>
        <taxon>Compostibacillus</taxon>
    </lineage>
</organism>
<gene>
    <name evidence="1" type="ORF">GCM10010978_24000</name>
</gene>